<evidence type="ECO:0000313" key="1">
    <source>
        <dbReference type="EMBL" id="SUI90935.1"/>
    </source>
</evidence>
<sequence length="182" mass="20984">MENYLLQGNVVKLMPLEFPKHEEIAGDIWAILNRSLSILQDCISSECNYDYFISNIIMSVENKSISILQHRLSPYVDNVMFANENKSSDKDFMVFCALELSLSSILNSDNNFFYFIFSAGKEFNAKNKIRDVNVRTVPEADGGYTEFLDFQHLPDQLGKLRLLILNNHKKILYCAQLLRQLS</sequence>
<protein>
    <submittedName>
        <fullName evidence="1">Uncharacterized protein</fullName>
    </submittedName>
</protein>
<organism evidence="1 2">
    <name type="scientific">Serratia quinivorans</name>
    <dbReference type="NCBI Taxonomy" id="137545"/>
    <lineage>
        <taxon>Bacteria</taxon>
        <taxon>Pseudomonadati</taxon>
        <taxon>Pseudomonadota</taxon>
        <taxon>Gammaproteobacteria</taxon>
        <taxon>Enterobacterales</taxon>
        <taxon>Yersiniaceae</taxon>
        <taxon>Serratia</taxon>
    </lineage>
</organism>
<dbReference type="RefSeq" id="WP_223272847.1">
    <property type="nucleotide sequence ID" value="NZ_CAMKUF010000001.1"/>
</dbReference>
<proteinExistence type="predicted"/>
<name>A0A380B076_9GAMM</name>
<evidence type="ECO:0000313" key="2">
    <source>
        <dbReference type="Proteomes" id="UP000255529"/>
    </source>
</evidence>
<accession>A0A380B076</accession>
<dbReference type="EMBL" id="UGYN01000002">
    <property type="protein sequence ID" value="SUI90935.1"/>
    <property type="molecule type" value="Genomic_DNA"/>
</dbReference>
<dbReference type="AlphaFoldDB" id="A0A380B076"/>
<gene>
    <name evidence="1" type="ORF">NCTC11544_05361</name>
</gene>
<reference evidence="1 2" key="1">
    <citation type="submission" date="2018-06" db="EMBL/GenBank/DDBJ databases">
        <authorList>
            <consortium name="Pathogen Informatics"/>
            <person name="Doyle S."/>
        </authorList>
    </citation>
    <scope>NUCLEOTIDE SEQUENCE [LARGE SCALE GENOMIC DNA]</scope>
    <source>
        <strain evidence="1 2">NCTC11544</strain>
    </source>
</reference>
<dbReference type="Proteomes" id="UP000255529">
    <property type="component" value="Unassembled WGS sequence"/>
</dbReference>